<sequence length="66" mass="7897">MKIFDKVICCPHCGHHQHINLDMSCGDQDYYDDCRVCCNPIHFRTHIDDSRQKIEVYVDSDDEQFY</sequence>
<dbReference type="AlphaFoldDB" id="A0A6L7HT96"/>
<name>A0A6L7HT96_9GAMM</name>
<dbReference type="Pfam" id="PF14255">
    <property type="entry name" value="Zn_ribbon_21"/>
    <property type="match status" value="1"/>
</dbReference>
<gene>
    <name evidence="1" type="ORF">GNT65_01785</name>
</gene>
<proteinExistence type="predicted"/>
<accession>A0A6L7HT96</accession>
<comment type="caution">
    <text evidence="1">The sequence shown here is derived from an EMBL/GenBank/DDBJ whole genome shotgun (WGS) entry which is preliminary data.</text>
</comment>
<dbReference type="EMBL" id="WRPA01000001">
    <property type="protein sequence ID" value="MXR67415.1"/>
    <property type="molecule type" value="Genomic_DNA"/>
</dbReference>
<dbReference type="InterPro" id="IPR025990">
    <property type="entry name" value="zinc_ribbon_bacterial"/>
</dbReference>
<dbReference type="PIRSF" id="PIRSF037225">
    <property type="entry name" value="UCP037225"/>
    <property type="match status" value="1"/>
</dbReference>
<dbReference type="InterPro" id="IPR017143">
    <property type="entry name" value="UCP037225"/>
</dbReference>
<protein>
    <submittedName>
        <fullName evidence="1">CPXCG motif-containing cysteine-rich protein</fullName>
    </submittedName>
</protein>
<evidence type="ECO:0000313" key="2">
    <source>
        <dbReference type="Proteomes" id="UP000474778"/>
    </source>
</evidence>
<evidence type="ECO:0000313" key="1">
    <source>
        <dbReference type="EMBL" id="MXR67415.1"/>
    </source>
</evidence>
<keyword evidence="2" id="KW-1185">Reference proteome</keyword>
<reference evidence="1 2" key="1">
    <citation type="submission" date="2019-12" db="EMBL/GenBank/DDBJ databases">
        <title>Shewanella insulae sp. nov., isolated from a tidal flat.</title>
        <authorList>
            <person name="Yoon J.-H."/>
        </authorList>
    </citation>
    <scope>NUCLEOTIDE SEQUENCE [LARGE SCALE GENOMIC DNA]</scope>
    <source>
        <strain evidence="1 2">JBTF-M18</strain>
    </source>
</reference>
<dbReference type="Proteomes" id="UP000474778">
    <property type="component" value="Unassembled WGS sequence"/>
</dbReference>
<organism evidence="1 2">
    <name type="scientific">Shewanella insulae</name>
    <dbReference type="NCBI Taxonomy" id="2681496"/>
    <lineage>
        <taxon>Bacteria</taxon>
        <taxon>Pseudomonadati</taxon>
        <taxon>Pseudomonadota</taxon>
        <taxon>Gammaproteobacteria</taxon>
        <taxon>Alteromonadales</taxon>
        <taxon>Shewanellaceae</taxon>
        <taxon>Shewanella</taxon>
    </lineage>
</organism>
<dbReference type="RefSeq" id="WP_160793401.1">
    <property type="nucleotide sequence ID" value="NZ_WRPA01000001.1"/>
</dbReference>